<dbReference type="InterPro" id="IPR050121">
    <property type="entry name" value="Cytochrome_P450_monoxygenase"/>
</dbReference>
<dbReference type="Gene3D" id="1.10.630.10">
    <property type="entry name" value="Cytochrome P450"/>
    <property type="match status" value="1"/>
</dbReference>
<protein>
    <submittedName>
        <fullName evidence="9">Cytochrome P450</fullName>
    </submittedName>
</protein>
<keyword evidence="4 8" id="KW-0479">Metal-binding</keyword>
<evidence type="ECO:0000256" key="4">
    <source>
        <dbReference type="ARBA" id="ARBA00022723"/>
    </source>
</evidence>
<comment type="caution">
    <text evidence="9">The sequence shown here is derived from an EMBL/GenBank/DDBJ whole genome shotgun (WGS) entry which is preliminary data.</text>
</comment>
<keyword evidence="5 8" id="KW-0560">Oxidoreductase</keyword>
<dbReference type="PRINTS" id="PR00385">
    <property type="entry name" value="P450"/>
</dbReference>
<organism evidence="9 10">
    <name type="scientific">Aspergillus cavernicola</name>
    <dbReference type="NCBI Taxonomy" id="176166"/>
    <lineage>
        <taxon>Eukaryota</taxon>
        <taxon>Fungi</taxon>
        <taxon>Dikarya</taxon>
        <taxon>Ascomycota</taxon>
        <taxon>Pezizomycotina</taxon>
        <taxon>Eurotiomycetes</taxon>
        <taxon>Eurotiomycetidae</taxon>
        <taxon>Eurotiales</taxon>
        <taxon>Aspergillaceae</taxon>
        <taxon>Aspergillus</taxon>
        <taxon>Aspergillus subgen. Nidulantes</taxon>
    </lineage>
</organism>
<dbReference type="Pfam" id="PF00067">
    <property type="entry name" value="p450"/>
    <property type="match status" value="1"/>
</dbReference>
<evidence type="ECO:0000256" key="8">
    <source>
        <dbReference type="RuleBase" id="RU000461"/>
    </source>
</evidence>
<keyword evidence="7 8" id="KW-0503">Monooxygenase</keyword>
<dbReference type="PRINTS" id="PR00463">
    <property type="entry name" value="EP450I"/>
</dbReference>
<dbReference type="PANTHER" id="PTHR24305">
    <property type="entry name" value="CYTOCHROME P450"/>
    <property type="match status" value="1"/>
</dbReference>
<reference evidence="9 10" key="1">
    <citation type="submission" date="2024-07" db="EMBL/GenBank/DDBJ databases">
        <title>Section-level genome sequencing and comparative genomics of Aspergillus sections Usti and Cavernicolus.</title>
        <authorList>
            <consortium name="Lawrence Berkeley National Laboratory"/>
            <person name="Nybo J.L."/>
            <person name="Vesth T.C."/>
            <person name="Theobald S."/>
            <person name="Frisvad J.C."/>
            <person name="Larsen T.O."/>
            <person name="Kjaerboelling I."/>
            <person name="Rothschild-Mancinelli K."/>
            <person name="Lyhne E.K."/>
            <person name="Kogle M.E."/>
            <person name="Barry K."/>
            <person name="Clum A."/>
            <person name="Na H."/>
            <person name="Ledsgaard L."/>
            <person name="Lin J."/>
            <person name="Lipzen A."/>
            <person name="Kuo A."/>
            <person name="Riley R."/>
            <person name="Mondo S."/>
            <person name="LaButti K."/>
            <person name="Haridas S."/>
            <person name="Pangalinan J."/>
            <person name="Salamov A.A."/>
            <person name="Simmons B.A."/>
            <person name="Magnuson J.K."/>
            <person name="Chen J."/>
            <person name="Drula E."/>
            <person name="Henrissat B."/>
            <person name="Wiebenga A."/>
            <person name="Lubbers R.J."/>
            <person name="Gomes A.C."/>
            <person name="Makela M.R."/>
            <person name="Stajich J."/>
            <person name="Grigoriev I.V."/>
            <person name="Mortensen U.H."/>
            <person name="De vries R.P."/>
            <person name="Baker S.E."/>
            <person name="Andersen M.R."/>
        </authorList>
    </citation>
    <scope>NUCLEOTIDE SEQUENCE [LARGE SCALE GENOMIC DNA]</scope>
    <source>
        <strain evidence="9 10">CBS 600.67</strain>
    </source>
</reference>
<dbReference type="InterPro" id="IPR001128">
    <property type="entry name" value="Cyt_P450"/>
</dbReference>
<keyword evidence="6 8" id="KW-0408">Iron</keyword>
<gene>
    <name evidence="9" type="ORF">BDW59DRAFT_181203</name>
</gene>
<proteinExistence type="inferred from homology"/>
<evidence type="ECO:0000256" key="2">
    <source>
        <dbReference type="ARBA" id="ARBA00010617"/>
    </source>
</evidence>
<dbReference type="Proteomes" id="UP001610335">
    <property type="component" value="Unassembled WGS sequence"/>
</dbReference>
<comment type="cofactor">
    <cofactor evidence="1">
        <name>heme</name>
        <dbReference type="ChEBI" id="CHEBI:30413"/>
    </cofactor>
</comment>
<name>A0ABR4I104_9EURO</name>
<evidence type="ECO:0000313" key="9">
    <source>
        <dbReference type="EMBL" id="KAL2821435.1"/>
    </source>
</evidence>
<evidence type="ECO:0000256" key="6">
    <source>
        <dbReference type="ARBA" id="ARBA00023004"/>
    </source>
</evidence>
<sequence length="520" mass="59555">MSLASLLSFGVASYRANLNLSTIWHALVCVALYFTLRSIYRLYLHPLSHIPGPKLASISHLYEFYYDVVLGGRYLMHITWMHEQYGPIIRINPREVHICDPDFYEEVNTSYIRKRDKDPKRPNAQGAYTATAATSGHAHHRFRRNIIGSLFSKRSVHELGPQTEPKIQKLMQHFERFHHDQAVVHVDSAFTALTADLIAQYVYGKSWDFLDKPDLGTNIYTAINAATKAVHAVRFFPFLLRLQRVVPSKLLRAVNPGMEALFELQASLCRDIHAIQETDSTSPLGTTVFNKLRAPSVPEEERTTQRLQDEGLNLLVAGTDATARILSTATYHMARNQSIWRRLREELKQAMPTPTHIARVSDLECLPYLTAVINESLRMSNAAIARFPKCAPYETLRYKSIAIPPNTPMSLSSYVIHRNADIFPEPDRFNPDRWMSKNNGEREYLTRYLVAFGKGSRSCLGQNLAYFEIYMTLASFVRRFDVELYNTTDEDVKVTRDRIVGQPECGIMRVRVKVTRIIEE</sequence>
<dbReference type="SUPFAM" id="SSF48264">
    <property type="entry name" value="Cytochrome P450"/>
    <property type="match status" value="1"/>
</dbReference>
<keyword evidence="10" id="KW-1185">Reference proteome</keyword>
<dbReference type="PROSITE" id="PS00086">
    <property type="entry name" value="CYTOCHROME_P450"/>
    <property type="match status" value="1"/>
</dbReference>
<evidence type="ECO:0000256" key="1">
    <source>
        <dbReference type="ARBA" id="ARBA00001971"/>
    </source>
</evidence>
<accession>A0ABR4I104</accession>
<dbReference type="InterPro" id="IPR017972">
    <property type="entry name" value="Cyt_P450_CS"/>
</dbReference>
<comment type="similarity">
    <text evidence="2 8">Belongs to the cytochrome P450 family.</text>
</comment>
<keyword evidence="3 8" id="KW-0349">Heme</keyword>
<evidence type="ECO:0000256" key="7">
    <source>
        <dbReference type="ARBA" id="ARBA00023033"/>
    </source>
</evidence>
<dbReference type="CDD" id="cd11062">
    <property type="entry name" value="CYP58-like"/>
    <property type="match status" value="1"/>
</dbReference>
<evidence type="ECO:0000313" key="10">
    <source>
        <dbReference type="Proteomes" id="UP001610335"/>
    </source>
</evidence>
<dbReference type="EMBL" id="JBFXLS010000063">
    <property type="protein sequence ID" value="KAL2821435.1"/>
    <property type="molecule type" value="Genomic_DNA"/>
</dbReference>
<dbReference type="InterPro" id="IPR036396">
    <property type="entry name" value="Cyt_P450_sf"/>
</dbReference>
<dbReference type="InterPro" id="IPR002401">
    <property type="entry name" value="Cyt_P450_E_grp-I"/>
</dbReference>
<evidence type="ECO:0000256" key="3">
    <source>
        <dbReference type="ARBA" id="ARBA00022617"/>
    </source>
</evidence>
<evidence type="ECO:0000256" key="5">
    <source>
        <dbReference type="ARBA" id="ARBA00023002"/>
    </source>
</evidence>
<dbReference type="PANTHER" id="PTHR24305:SF157">
    <property type="entry name" value="N-ACETYLTRYPTOPHAN 6-HYDROXYLASE IVOC-RELATED"/>
    <property type="match status" value="1"/>
</dbReference>